<proteinExistence type="predicted"/>
<evidence type="ECO:0000313" key="7">
    <source>
        <dbReference type="Proteomes" id="UP000008311"/>
    </source>
</evidence>
<keyword evidence="7" id="KW-1185">Reference proteome</keyword>
<dbReference type="PRINTS" id="PR00364">
    <property type="entry name" value="DISEASERSIST"/>
</dbReference>
<dbReference type="SUPFAM" id="SSF46785">
    <property type="entry name" value="Winged helix' DNA-binding domain"/>
    <property type="match status" value="1"/>
</dbReference>
<dbReference type="InterPro" id="IPR058192">
    <property type="entry name" value="WHD_ROQ1-like"/>
</dbReference>
<dbReference type="GO" id="GO:0006952">
    <property type="term" value="P:defense response"/>
    <property type="evidence" value="ECO:0007669"/>
    <property type="project" value="UniProtKB-KW"/>
</dbReference>
<dbReference type="PANTHER" id="PTHR11017">
    <property type="entry name" value="LEUCINE-RICH REPEAT-CONTAINING PROTEIN"/>
    <property type="match status" value="1"/>
</dbReference>
<dbReference type="SUPFAM" id="SSF52540">
    <property type="entry name" value="P-loop containing nucleoside triphosphate hydrolases"/>
    <property type="match status" value="1"/>
</dbReference>
<dbReference type="InterPro" id="IPR002182">
    <property type="entry name" value="NB-ARC"/>
</dbReference>
<evidence type="ECO:0000256" key="1">
    <source>
        <dbReference type="ARBA" id="ARBA00022614"/>
    </source>
</evidence>
<dbReference type="EMBL" id="EQ973897">
    <property type="protein sequence ID" value="EEF39695.1"/>
    <property type="molecule type" value="Genomic_DNA"/>
</dbReference>
<evidence type="ECO:0000313" key="6">
    <source>
        <dbReference type="EMBL" id="EEF39695.1"/>
    </source>
</evidence>
<organism evidence="6 7">
    <name type="scientific">Ricinus communis</name>
    <name type="common">Castor bean</name>
    <dbReference type="NCBI Taxonomy" id="3988"/>
    <lineage>
        <taxon>Eukaryota</taxon>
        <taxon>Viridiplantae</taxon>
        <taxon>Streptophyta</taxon>
        <taxon>Embryophyta</taxon>
        <taxon>Tracheophyta</taxon>
        <taxon>Spermatophyta</taxon>
        <taxon>Magnoliopsida</taxon>
        <taxon>eudicotyledons</taxon>
        <taxon>Gunneridae</taxon>
        <taxon>Pentapetalae</taxon>
        <taxon>rosids</taxon>
        <taxon>fabids</taxon>
        <taxon>Malpighiales</taxon>
        <taxon>Euphorbiaceae</taxon>
        <taxon>Acalyphoideae</taxon>
        <taxon>Acalypheae</taxon>
        <taxon>Ricinus</taxon>
    </lineage>
</organism>
<dbReference type="InterPro" id="IPR027417">
    <property type="entry name" value="P-loop_NTPase"/>
</dbReference>
<evidence type="ECO:0000256" key="4">
    <source>
        <dbReference type="ARBA" id="ARBA00023027"/>
    </source>
</evidence>
<dbReference type="InterPro" id="IPR042197">
    <property type="entry name" value="Apaf_helical"/>
</dbReference>
<dbReference type="Gene3D" id="3.80.10.10">
    <property type="entry name" value="Ribonuclease Inhibitor"/>
    <property type="match status" value="1"/>
</dbReference>
<dbReference type="InParanoid" id="B9S9D9"/>
<keyword evidence="4" id="KW-0520">NAD</keyword>
<keyword evidence="3" id="KW-0611">Plant defense</keyword>
<dbReference type="InterPro" id="IPR036390">
    <property type="entry name" value="WH_DNA-bd_sf"/>
</dbReference>
<dbReference type="PROSITE" id="PS50104">
    <property type="entry name" value="TIR"/>
    <property type="match status" value="1"/>
</dbReference>
<keyword evidence="2" id="KW-0677">Repeat</keyword>
<accession>B9S9D9</accession>
<dbReference type="GO" id="GO:0007165">
    <property type="term" value="P:signal transduction"/>
    <property type="evidence" value="ECO:0007669"/>
    <property type="project" value="InterPro"/>
</dbReference>
<evidence type="ECO:0000256" key="2">
    <source>
        <dbReference type="ARBA" id="ARBA00022737"/>
    </source>
</evidence>
<dbReference type="InterPro" id="IPR032675">
    <property type="entry name" value="LRR_dom_sf"/>
</dbReference>
<dbReference type="Gene3D" id="3.40.50.300">
    <property type="entry name" value="P-loop containing nucleotide triphosphate hydrolases"/>
    <property type="match status" value="1"/>
</dbReference>
<dbReference type="Proteomes" id="UP000008311">
    <property type="component" value="Unassembled WGS sequence"/>
</dbReference>
<dbReference type="SMART" id="SM00255">
    <property type="entry name" value="TIR"/>
    <property type="match status" value="1"/>
</dbReference>
<dbReference type="InterPro" id="IPR035897">
    <property type="entry name" value="Toll_tir_struct_dom_sf"/>
</dbReference>
<evidence type="ECO:0000259" key="5">
    <source>
        <dbReference type="PROSITE" id="PS50104"/>
    </source>
</evidence>
<dbReference type="FunFam" id="3.40.50.10140:FF:000007">
    <property type="entry name" value="Disease resistance protein (TIR-NBS-LRR class)"/>
    <property type="match status" value="1"/>
</dbReference>
<gene>
    <name evidence="6" type="ORF">RCOM_0884260</name>
</gene>
<dbReference type="SUPFAM" id="SSF52200">
    <property type="entry name" value="Toll/Interleukin receptor TIR domain"/>
    <property type="match status" value="1"/>
</dbReference>
<dbReference type="InterPro" id="IPR044974">
    <property type="entry name" value="Disease_R_plants"/>
</dbReference>
<dbReference type="eggNOG" id="ENOG502SI7S">
    <property type="taxonomic scope" value="Eukaryota"/>
</dbReference>
<reference evidence="7" key="1">
    <citation type="journal article" date="2010" name="Nat. Biotechnol.">
        <title>Draft genome sequence of the oilseed species Ricinus communis.</title>
        <authorList>
            <person name="Chan A.P."/>
            <person name="Crabtree J."/>
            <person name="Zhao Q."/>
            <person name="Lorenzi H."/>
            <person name="Orvis J."/>
            <person name="Puiu D."/>
            <person name="Melake-Berhan A."/>
            <person name="Jones K.M."/>
            <person name="Redman J."/>
            <person name="Chen G."/>
            <person name="Cahoon E.B."/>
            <person name="Gedil M."/>
            <person name="Stanke M."/>
            <person name="Haas B.J."/>
            <person name="Wortman J.R."/>
            <person name="Fraser-Liggett C.M."/>
            <person name="Ravel J."/>
            <person name="Rabinowicz P.D."/>
        </authorList>
    </citation>
    <scope>NUCLEOTIDE SEQUENCE [LARGE SCALE GENOMIC DNA]</scope>
    <source>
        <strain evidence="7">cv. Hale</strain>
    </source>
</reference>
<dbReference type="Pfam" id="PF00931">
    <property type="entry name" value="NB-ARC"/>
    <property type="match status" value="1"/>
</dbReference>
<protein>
    <recommendedName>
        <fullName evidence="5">TIR domain-containing protein</fullName>
    </recommendedName>
</protein>
<feature type="domain" description="TIR" evidence="5">
    <location>
        <begin position="11"/>
        <end position="175"/>
    </location>
</feature>
<name>B9S9D9_RICCO</name>
<sequence length="840" mass="96949">MASTSSTPPQRKYDVFLSFRGLDTRNGFVSHLFKALSEKQIITFKDENLDRGEQISDTLSQTIKESYVSVVIFSKNYACSAWCLDELVTILQCNKEMGQVVLPVFYEIDPTEVQELTGSYGNALMNHRKEFENCLVESWSHALMEIAAMAGFVSWNTKPESKLIDEIANRTWEKLNQAFPYDYCDDGLVGINSCIKDIEQMLCLESKDVRILGIWGMGGIGKTTLARKIFERISSKFHSLCFVANVREKLEKSTLDFLQHEIISKLLGKEYSDHGMSIKISSSFIIKWIMRKKIFIVLDDVNDSEQINFLIGTRDIYSPGSRIIITSRDKQILKNGDADIYEVKKLNYHNAFQLFILHAFKGNPPAEALMEVARVAVEYGRGIPLALKVLGSNLYNKNIEEWKDHLKKLEGISDKKIRNVLKISFDDLDKDEKEIFLDIACFFKSEEKDKVENILSSFGHSAIIGIRSLLDKSLITISNNKICMHDLLQQMGRDIVLQEGVKNPEKRSRLWIPQDIYHVLTKDLGKSISIESISLDMSKGRDMELNCTAFERMNKLKFLKFYSPYYEQLQAEIDPPCKIFNISLSKNFSFLPDELRYLYWHKYPLKSLPLSFCPDNLVQLHLICSHVQQLCNRDQEDWDECYTSVFDYYAGFRVDGGELPQKMRYQNNCGSSLQFSLRPDPCDFMILAFCAVVAFKEYHSRELLFLECKCRFTAESGVSLCFQSYYHLNPTDHVLGSEHNFFWFSTVNLFNSKYSFNKASFEFYPIFFHEGRRCVNSSAVVIKCGVHVLYDNNDINLPSFMHRETPSVSSFPHGRFGFSRQEITQIMEDEVEEEEEQVNC</sequence>
<dbReference type="Gene3D" id="3.40.50.10140">
    <property type="entry name" value="Toll/interleukin-1 receptor homology (TIR) domain"/>
    <property type="match status" value="1"/>
</dbReference>
<dbReference type="AlphaFoldDB" id="B9S9D9"/>
<dbReference type="InterPro" id="IPR000157">
    <property type="entry name" value="TIR_dom"/>
</dbReference>
<dbReference type="PANTHER" id="PTHR11017:SF357">
    <property type="entry name" value="ADP-RIBOSYL CYCLASE_CYCLIC ADP-RIBOSE HYDROLASE"/>
    <property type="match status" value="1"/>
</dbReference>
<dbReference type="GO" id="GO:0043531">
    <property type="term" value="F:ADP binding"/>
    <property type="evidence" value="ECO:0007669"/>
    <property type="project" value="InterPro"/>
</dbReference>
<dbReference type="Pfam" id="PF01582">
    <property type="entry name" value="TIR"/>
    <property type="match status" value="1"/>
</dbReference>
<dbReference type="Gene3D" id="1.10.8.430">
    <property type="entry name" value="Helical domain of apoptotic protease-activating factors"/>
    <property type="match status" value="1"/>
</dbReference>
<evidence type="ECO:0000256" key="3">
    <source>
        <dbReference type="ARBA" id="ARBA00022821"/>
    </source>
</evidence>
<keyword evidence="1" id="KW-0433">Leucine-rich repeat</keyword>
<dbReference type="Pfam" id="PF23282">
    <property type="entry name" value="WHD_ROQ1"/>
    <property type="match status" value="1"/>
</dbReference>